<organism evidence="1">
    <name type="scientific">uncultured Caudovirales phage</name>
    <dbReference type="NCBI Taxonomy" id="2100421"/>
    <lineage>
        <taxon>Viruses</taxon>
        <taxon>Duplodnaviria</taxon>
        <taxon>Heunggongvirae</taxon>
        <taxon>Uroviricota</taxon>
        <taxon>Caudoviricetes</taxon>
        <taxon>Peduoviridae</taxon>
        <taxon>Maltschvirus</taxon>
        <taxon>Maltschvirus maltsch</taxon>
    </lineage>
</organism>
<sequence>MYYVNDNACPTLADAEEVSELYRAAGVPADIITEAEYYAVLQQRGVLDAGGNITKSSYIGS</sequence>
<name>A0A6J5MZ97_9CAUD</name>
<dbReference type="EMBL" id="LR796558">
    <property type="protein sequence ID" value="CAB4151161.1"/>
    <property type="molecule type" value="Genomic_DNA"/>
</dbReference>
<gene>
    <name evidence="1" type="ORF">UFOVP592_2</name>
</gene>
<accession>A0A6J5MZ97</accession>
<proteinExistence type="predicted"/>
<protein>
    <submittedName>
        <fullName evidence="1">Uncharacterized protein</fullName>
    </submittedName>
</protein>
<reference evidence="1" key="1">
    <citation type="submission" date="2020-04" db="EMBL/GenBank/DDBJ databases">
        <authorList>
            <person name="Chiriac C."/>
            <person name="Salcher M."/>
            <person name="Ghai R."/>
            <person name="Kavagutti S V."/>
        </authorList>
    </citation>
    <scope>NUCLEOTIDE SEQUENCE</scope>
</reference>
<evidence type="ECO:0000313" key="1">
    <source>
        <dbReference type="EMBL" id="CAB4151161.1"/>
    </source>
</evidence>